<proteinExistence type="inferred from homology"/>
<dbReference type="Pfam" id="PF20582">
    <property type="entry name" value="UPF0758_N"/>
    <property type="match status" value="1"/>
</dbReference>
<dbReference type="PROSITE" id="PS01302">
    <property type="entry name" value="UPF0758"/>
    <property type="match status" value="1"/>
</dbReference>
<evidence type="ECO:0000256" key="5">
    <source>
        <dbReference type="ARBA" id="ARBA00023049"/>
    </source>
</evidence>
<dbReference type="PANTHER" id="PTHR30471">
    <property type="entry name" value="DNA REPAIR PROTEIN RADC"/>
    <property type="match status" value="1"/>
</dbReference>
<dbReference type="GO" id="GO:0008237">
    <property type="term" value="F:metallopeptidase activity"/>
    <property type="evidence" value="ECO:0007669"/>
    <property type="project" value="UniProtKB-KW"/>
</dbReference>
<evidence type="ECO:0000256" key="2">
    <source>
        <dbReference type="ARBA" id="ARBA00022723"/>
    </source>
</evidence>
<sequence>MQLNQWPESTRPREKLLAQGAQALTDAELLAIFLRTGLPGCNVVQLAHQLLAGFGDLFHLMAASQRQFCQAKGLGKAKYVQLQAVMEMARRVMATELSRTAIDGSEAAKRYAASHLAHLANETFAVLLLDSQHRLIEFKALFHGTINQANVYPRIVVQQALAANAAAVILCHNHPSGVAEPSNADIRITQTIRDALALVDIAVLDHLVVAQGAVTSMAERQLM</sequence>
<evidence type="ECO:0000259" key="7">
    <source>
        <dbReference type="PROSITE" id="PS50249"/>
    </source>
</evidence>
<gene>
    <name evidence="8" type="ORF">GCM10011369_36220</name>
</gene>
<dbReference type="GO" id="GO:0046872">
    <property type="term" value="F:metal ion binding"/>
    <property type="evidence" value="ECO:0007669"/>
    <property type="project" value="UniProtKB-KW"/>
</dbReference>
<dbReference type="InterPro" id="IPR025657">
    <property type="entry name" value="RadC_JAB"/>
</dbReference>
<reference evidence="9" key="1">
    <citation type="journal article" date="2019" name="Int. J. Syst. Evol. Microbiol.">
        <title>The Global Catalogue of Microorganisms (GCM) 10K type strain sequencing project: providing services to taxonomists for standard genome sequencing and annotation.</title>
        <authorList>
            <consortium name="The Broad Institute Genomics Platform"/>
            <consortium name="The Broad Institute Genome Sequencing Center for Infectious Disease"/>
            <person name="Wu L."/>
            <person name="Ma J."/>
        </authorList>
    </citation>
    <scope>NUCLEOTIDE SEQUENCE [LARGE SCALE GENOMIC DNA]</scope>
    <source>
        <strain evidence="9">CGMCC 1.10130</strain>
    </source>
</reference>
<evidence type="ECO:0000313" key="9">
    <source>
        <dbReference type="Proteomes" id="UP000619743"/>
    </source>
</evidence>
<protein>
    <submittedName>
        <fullName evidence="8">UPF0758 protein</fullName>
    </submittedName>
</protein>
<dbReference type="AlphaFoldDB" id="A0A8J2UAN3"/>
<feature type="domain" description="MPN" evidence="7">
    <location>
        <begin position="100"/>
        <end position="223"/>
    </location>
</feature>
<dbReference type="Proteomes" id="UP000619743">
    <property type="component" value="Unassembled WGS sequence"/>
</dbReference>
<dbReference type="InterPro" id="IPR020891">
    <property type="entry name" value="UPF0758_CS"/>
</dbReference>
<comment type="caution">
    <text evidence="8">The sequence shown here is derived from an EMBL/GenBank/DDBJ whole genome shotgun (WGS) entry which is preliminary data.</text>
</comment>
<keyword evidence="2" id="KW-0479">Metal-binding</keyword>
<keyword evidence="3" id="KW-0378">Hydrolase</keyword>
<dbReference type="CDD" id="cd08071">
    <property type="entry name" value="MPN_DUF2466"/>
    <property type="match status" value="1"/>
</dbReference>
<name>A0A8J2UAN3_9GAMM</name>
<dbReference type="InterPro" id="IPR001405">
    <property type="entry name" value="UPF0758"/>
</dbReference>
<evidence type="ECO:0000256" key="1">
    <source>
        <dbReference type="ARBA" id="ARBA00022670"/>
    </source>
</evidence>
<organism evidence="8 9">
    <name type="scientific">Neiella marina</name>
    <dbReference type="NCBI Taxonomy" id="508461"/>
    <lineage>
        <taxon>Bacteria</taxon>
        <taxon>Pseudomonadati</taxon>
        <taxon>Pseudomonadota</taxon>
        <taxon>Gammaproteobacteria</taxon>
        <taxon>Alteromonadales</taxon>
        <taxon>Echinimonadaceae</taxon>
        <taxon>Neiella</taxon>
    </lineage>
</organism>
<dbReference type="PANTHER" id="PTHR30471:SF3">
    <property type="entry name" value="UPF0758 PROTEIN YEES-RELATED"/>
    <property type="match status" value="1"/>
</dbReference>
<evidence type="ECO:0000256" key="6">
    <source>
        <dbReference type="RuleBase" id="RU003797"/>
    </source>
</evidence>
<dbReference type="OrthoDB" id="9804482at2"/>
<dbReference type="SUPFAM" id="SSF47781">
    <property type="entry name" value="RuvA domain 2-like"/>
    <property type="match status" value="1"/>
</dbReference>
<keyword evidence="1" id="KW-0645">Protease</keyword>
<keyword evidence="5" id="KW-0482">Metalloprotease</keyword>
<dbReference type="RefSeq" id="WP_087507671.1">
    <property type="nucleotide sequence ID" value="NZ_BMDX01000034.1"/>
</dbReference>
<evidence type="ECO:0000313" key="8">
    <source>
        <dbReference type="EMBL" id="GGA90858.1"/>
    </source>
</evidence>
<dbReference type="Gene3D" id="3.40.140.10">
    <property type="entry name" value="Cytidine Deaminase, domain 2"/>
    <property type="match status" value="1"/>
</dbReference>
<dbReference type="InterPro" id="IPR046778">
    <property type="entry name" value="UPF0758_N"/>
</dbReference>
<dbReference type="NCBIfam" id="NF000642">
    <property type="entry name" value="PRK00024.1"/>
    <property type="match status" value="1"/>
</dbReference>
<dbReference type="EMBL" id="BMDX01000034">
    <property type="protein sequence ID" value="GGA90858.1"/>
    <property type="molecule type" value="Genomic_DNA"/>
</dbReference>
<dbReference type="InterPro" id="IPR010994">
    <property type="entry name" value="RuvA_2-like"/>
</dbReference>
<dbReference type="Pfam" id="PF04002">
    <property type="entry name" value="RadC"/>
    <property type="match status" value="1"/>
</dbReference>
<dbReference type="NCBIfam" id="TIGR00608">
    <property type="entry name" value="radc"/>
    <property type="match status" value="1"/>
</dbReference>
<comment type="similarity">
    <text evidence="6">Belongs to the UPF0758 family.</text>
</comment>
<dbReference type="SUPFAM" id="SSF102712">
    <property type="entry name" value="JAB1/MPN domain"/>
    <property type="match status" value="1"/>
</dbReference>
<evidence type="ECO:0000256" key="3">
    <source>
        <dbReference type="ARBA" id="ARBA00022801"/>
    </source>
</evidence>
<evidence type="ECO:0000256" key="4">
    <source>
        <dbReference type="ARBA" id="ARBA00022833"/>
    </source>
</evidence>
<accession>A0A8J2UAN3</accession>
<keyword evidence="4" id="KW-0862">Zinc</keyword>
<dbReference type="PROSITE" id="PS50249">
    <property type="entry name" value="MPN"/>
    <property type="match status" value="1"/>
</dbReference>
<dbReference type="GO" id="GO:0006508">
    <property type="term" value="P:proteolysis"/>
    <property type="evidence" value="ECO:0007669"/>
    <property type="project" value="UniProtKB-KW"/>
</dbReference>
<keyword evidence="9" id="KW-1185">Reference proteome</keyword>
<dbReference type="InterPro" id="IPR037518">
    <property type="entry name" value="MPN"/>
</dbReference>